<dbReference type="Pfam" id="PF21836">
    <property type="entry name" value="DUF6895"/>
    <property type="match status" value="1"/>
</dbReference>
<reference evidence="3" key="1">
    <citation type="journal article" date="2013" name="J. Bacteriol.">
        <title>Cloning and Analysis of the Planosporicin Lantibiotic Biosynthetic Gene Cluster of Planomonospora alba.</title>
        <authorList>
            <person name="Sherwood E.J."/>
            <person name="Hesketh A.R."/>
            <person name="Bibb M.J."/>
        </authorList>
    </citation>
    <scope>NUCLEOTIDE SEQUENCE</scope>
    <source>
        <strain evidence="3">NRRL 18924</strain>
    </source>
</reference>
<name>R4ZCJ7_9ACTN</name>
<dbReference type="AlphaFoldDB" id="R4ZCJ7"/>
<evidence type="ECO:0000313" key="3">
    <source>
        <dbReference type="EMBL" id="CCQ18700.1"/>
    </source>
</evidence>
<gene>
    <name evidence="3" type="primary">pspV</name>
    <name evidence="4" type="ORF">GCM10010466_31130</name>
</gene>
<organism evidence="3">
    <name type="scientific">Planomonospora alba</name>
    <dbReference type="NCBI Taxonomy" id="161354"/>
    <lineage>
        <taxon>Bacteria</taxon>
        <taxon>Bacillati</taxon>
        <taxon>Actinomycetota</taxon>
        <taxon>Actinomycetes</taxon>
        <taxon>Streptosporangiales</taxon>
        <taxon>Streptosporangiaceae</taxon>
        <taxon>Planomonospora</taxon>
    </lineage>
</organism>
<keyword evidence="5" id="KW-1185">Reference proteome</keyword>
<accession>R4ZCJ7</accession>
<reference evidence="3" key="2">
    <citation type="submission" date="2013-01" db="EMBL/GenBank/DDBJ databases">
        <authorList>
            <person name="Bibb M."/>
        </authorList>
    </citation>
    <scope>NUCLEOTIDE SEQUENCE</scope>
    <source>
        <strain evidence="3">NRRL 18924</strain>
    </source>
</reference>
<dbReference type="InterPro" id="IPR054190">
    <property type="entry name" value="DUF6895"/>
</dbReference>
<proteinExistence type="predicted"/>
<feature type="domain" description="DUF6895" evidence="2">
    <location>
        <begin position="35"/>
        <end position="330"/>
    </location>
</feature>
<evidence type="ECO:0000313" key="5">
    <source>
        <dbReference type="Proteomes" id="UP001500320"/>
    </source>
</evidence>
<reference evidence="4" key="3">
    <citation type="journal article" date="2014" name="Int. J. Syst. Evol. Microbiol.">
        <title>Complete genome of a new Firmicutes species belonging to the dominant human colonic microbiota ('Ruminococcus bicirculans') reveals two chromosomes and a selective capacity to utilize plant glucans.</title>
        <authorList>
            <consortium name="NISC Comparative Sequencing Program"/>
            <person name="Wegmann U."/>
            <person name="Louis P."/>
            <person name="Goesmann A."/>
            <person name="Henrissat B."/>
            <person name="Duncan S.H."/>
            <person name="Flint H.J."/>
        </authorList>
    </citation>
    <scope>NUCLEOTIDE SEQUENCE</scope>
    <source>
        <strain evidence="4">JCM 9373</strain>
    </source>
</reference>
<reference evidence="4" key="5">
    <citation type="submission" date="2023-12" db="EMBL/GenBank/DDBJ databases">
        <authorList>
            <person name="Sun Q."/>
            <person name="Inoue M."/>
        </authorList>
    </citation>
    <scope>NUCLEOTIDE SEQUENCE</scope>
    <source>
        <strain evidence="4">JCM 9373</strain>
    </source>
</reference>
<protein>
    <recommendedName>
        <fullName evidence="2">DUF6895 domain-containing protein</fullName>
    </recommendedName>
</protein>
<dbReference type="EMBL" id="BAAAUT010000022">
    <property type="protein sequence ID" value="GAA3137967.1"/>
    <property type="molecule type" value="Genomic_DNA"/>
</dbReference>
<evidence type="ECO:0000313" key="4">
    <source>
        <dbReference type="EMBL" id="GAA3137967.1"/>
    </source>
</evidence>
<dbReference type="RefSeq" id="WP_344860029.1">
    <property type="nucleotide sequence ID" value="NZ_BAAAUT010000022.1"/>
</dbReference>
<dbReference type="Proteomes" id="UP001500320">
    <property type="component" value="Unassembled WGS sequence"/>
</dbReference>
<reference evidence="5" key="4">
    <citation type="journal article" date="2019" name="Int. J. Syst. Evol. Microbiol.">
        <title>The Global Catalogue of Microorganisms (GCM) 10K type strain sequencing project: providing services to taxonomists for standard genome sequencing and annotation.</title>
        <authorList>
            <consortium name="The Broad Institute Genomics Platform"/>
            <consortium name="The Broad Institute Genome Sequencing Center for Infectious Disease"/>
            <person name="Wu L."/>
            <person name="Ma J."/>
        </authorList>
    </citation>
    <scope>NUCLEOTIDE SEQUENCE [LARGE SCALE GENOMIC DNA]</scope>
    <source>
        <strain evidence="5">JCM 9373</strain>
    </source>
</reference>
<sequence length="438" mass="47244">MSAAAGDVSWPPLPAHARTGGRPADEDEAAERVLTRALGWLEAHLEWFAPPRWERFLPRRPFRPGPLLELVGLVRVLEQTGVLPRHAPLSARALDLAAQVAAGADFGHGLARGDEFFPYHLNLVALLDLLGRPQPALRAACQELLAADAGGHARPYKPVVNRIELRYFIDRGGFTAPASLPDARTLHGQSIAALGPDLLQLTESETYALTHVLFYMTDFGRHRRLPGGTAEAARLRETVQVLLGVHLSRGSLDLLAELLLCATALDDGHGTGPTARQGWNALARAQRPDGAVPSPVHRPEVMSGLSGEKAAAYLFGTCYHTTTVAVLAAAVRRRSLRLLPRPQDRRPEPPLPPLPCADPEEIRSWTRKAPEALRTAPPGGRAVWSSYLAPLLVLGVQARDPAVLADVTRAADRLGHGDHPLLRAAAALCCARSRRPPG</sequence>
<dbReference type="EMBL" id="HF570921">
    <property type="protein sequence ID" value="CCQ18700.1"/>
    <property type="molecule type" value="Genomic_DNA"/>
</dbReference>
<feature type="region of interest" description="Disordered" evidence="1">
    <location>
        <begin position="1"/>
        <end position="28"/>
    </location>
</feature>
<evidence type="ECO:0000256" key="1">
    <source>
        <dbReference type="SAM" id="MobiDB-lite"/>
    </source>
</evidence>
<evidence type="ECO:0000259" key="2">
    <source>
        <dbReference type="Pfam" id="PF21836"/>
    </source>
</evidence>
<feature type="region of interest" description="Disordered" evidence="1">
    <location>
        <begin position="340"/>
        <end position="359"/>
    </location>
</feature>